<protein>
    <submittedName>
        <fullName evidence="1">Uncharacterized protein</fullName>
    </submittedName>
</protein>
<reference evidence="1" key="1">
    <citation type="submission" date="2014-09" db="EMBL/GenBank/DDBJ databases">
        <authorList>
            <person name="Magalhaes I.L.F."/>
            <person name="Oliveira U."/>
            <person name="Santos F.R."/>
            <person name="Vidigal T.H.D.A."/>
            <person name="Brescovit A.D."/>
            <person name="Santos A.J."/>
        </authorList>
    </citation>
    <scope>NUCLEOTIDE SEQUENCE</scope>
    <source>
        <tissue evidence="1">Shoot tissue taken approximately 20 cm above the soil surface</tissue>
    </source>
</reference>
<accession>A0A0A9DWN0</accession>
<organism evidence="1">
    <name type="scientific">Arundo donax</name>
    <name type="common">Giant reed</name>
    <name type="synonym">Donax arundinaceus</name>
    <dbReference type="NCBI Taxonomy" id="35708"/>
    <lineage>
        <taxon>Eukaryota</taxon>
        <taxon>Viridiplantae</taxon>
        <taxon>Streptophyta</taxon>
        <taxon>Embryophyta</taxon>
        <taxon>Tracheophyta</taxon>
        <taxon>Spermatophyta</taxon>
        <taxon>Magnoliopsida</taxon>
        <taxon>Liliopsida</taxon>
        <taxon>Poales</taxon>
        <taxon>Poaceae</taxon>
        <taxon>PACMAD clade</taxon>
        <taxon>Arundinoideae</taxon>
        <taxon>Arundineae</taxon>
        <taxon>Arundo</taxon>
    </lineage>
</organism>
<dbReference type="AlphaFoldDB" id="A0A0A9DWN0"/>
<proteinExistence type="predicted"/>
<dbReference type="EMBL" id="GBRH01204906">
    <property type="protein sequence ID" value="JAD92989.1"/>
    <property type="molecule type" value="Transcribed_RNA"/>
</dbReference>
<reference evidence="1" key="2">
    <citation type="journal article" date="2015" name="Data Brief">
        <title>Shoot transcriptome of the giant reed, Arundo donax.</title>
        <authorList>
            <person name="Barrero R.A."/>
            <person name="Guerrero F.D."/>
            <person name="Moolhuijzen P."/>
            <person name="Goolsby J.A."/>
            <person name="Tidwell J."/>
            <person name="Bellgard S.E."/>
            <person name="Bellgard M.I."/>
        </authorList>
    </citation>
    <scope>NUCLEOTIDE SEQUENCE</scope>
    <source>
        <tissue evidence="1">Shoot tissue taken approximately 20 cm above the soil surface</tissue>
    </source>
</reference>
<sequence>MWNLKIPLNNKFLWQSVEKRMVRSQPVLLSWEIGDCGSSVFSVSNCGVHMQCHWLLFWISVDANFNK</sequence>
<evidence type="ECO:0000313" key="1">
    <source>
        <dbReference type="EMBL" id="JAD92989.1"/>
    </source>
</evidence>
<name>A0A0A9DWN0_ARUDO</name>